<gene>
    <name evidence="4" type="primary">LOC119635708</name>
</gene>
<dbReference type="GO" id="GO:0016342">
    <property type="term" value="C:catenin complex"/>
    <property type="evidence" value="ECO:0007669"/>
    <property type="project" value="TreeGrafter"/>
</dbReference>
<accession>A0A9C5YS28</accession>
<dbReference type="GO" id="GO:0007349">
    <property type="term" value="P:cellularization"/>
    <property type="evidence" value="ECO:0007669"/>
    <property type="project" value="InterPro"/>
</dbReference>
<dbReference type="Pfam" id="PF05482">
    <property type="entry name" value="Serendipity_A"/>
    <property type="match status" value="1"/>
</dbReference>
<organism evidence="3 4">
    <name type="scientific">Glossina fuscipes</name>
    <dbReference type="NCBI Taxonomy" id="7396"/>
    <lineage>
        <taxon>Eukaryota</taxon>
        <taxon>Metazoa</taxon>
        <taxon>Ecdysozoa</taxon>
        <taxon>Arthropoda</taxon>
        <taxon>Hexapoda</taxon>
        <taxon>Insecta</taxon>
        <taxon>Pterygota</taxon>
        <taxon>Neoptera</taxon>
        <taxon>Endopterygota</taxon>
        <taxon>Diptera</taxon>
        <taxon>Brachycera</taxon>
        <taxon>Muscomorpha</taxon>
        <taxon>Hippoboscoidea</taxon>
        <taxon>Glossinidae</taxon>
        <taxon>Glossina</taxon>
    </lineage>
</organism>
<proteinExistence type="predicted"/>
<dbReference type="AlphaFoldDB" id="A0A9C5YS28"/>
<keyword evidence="2" id="KW-0963">Cytoplasm</keyword>
<name>A0A9C5YS28_9MUSC</name>
<dbReference type="KEGG" id="gfs:119635708"/>
<dbReference type="Proteomes" id="UP000092443">
    <property type="component" value="Unplaced"/>
</dbReference>
<dbReference type="RefSeq" id="XP_037886605.1">
    <property type="nucleotide sequence ID" value="XM_038030677.1"/>
</dbReference>
<evidence type="ECO:0000256" key="2">
    <source>
        <dbReference type="ARBA" id="ARBA00022490"/>
    </source>
</evidence>
<dbReference type="GO" id="GO:0008013">
    <property type="term" value="F:beta-catenin binding"/>
    <property type="evidence" value="ECO:0007669"/>
    <property type="project" value="TreeGrafter"/>
</dbReference>
<evidence type="ECO:0000256" key="1">
    <source>
        <dbReference type="ARBA" id="ARBA00004496"/>
    </source>
</evidence>
<dbReference type="GO" id="GO:0005737">
    <property type="term" value="C:cytoplasm"/>
    <property type="evidence" value="ECO:0007669"/>
    <property type="project" value="UniProtKB-SubCell"/>
</dbReference>
<evidence type="ECO:0000313" key="3">
    <source>
        <dbReference type="Proteomes" id="UP000092443"/>
    </source>
</evidence>
<dbReference type="GO" id="GO:0005912">
    <property type="term" value="C:adherens junction"/>
    <property type="evidence" value="ECO:0007669"/>
    <property type="project" value="TreeGrafter"/>
</dbReference>
<protein>
    <submittedName>
        <fullName evidence="4">Serendipity locus protein alpha isoform X1</fullName>
    </submittedName>
</protein>
<keyword evidence="3" id="KW-1185">Reference proteome</keyword>
<dbReference type="InterPro" id="IPR008837">
    <property type="entry name" value="Serendipity_A"/>
</dbReference>
<dbReference type="PANTHER" id="PTHR18914">
    <property type="entry name" value="ALPHA CATENIN"/>
    <property type="match status" value="1"/>
</dbReference>
<dbReference type="GO" id="GO:0016477">
    <property type="term" value="P:cell migration"/>
    <property type="evidence" value="ECO:0007669"/>
    <property type="project" value="TreeGrafter"/>
</dbReference>
<comment type="subcellular location">
    <subcellularLocation>
        <location evidence="1">Cytoplasm</location>
    </subcellularLocation>
</comment>
<dbReference type="GeneID" id="119635708"/>
<reference evidence="4" key="1">
    <citation type="submission" date="2025-08" db="UniProtKB">
        <authorList>
            <consortium name="RefSeq"/>
        </authorList>
    </citation>
    <scope>IDENTIFICATION</scope>
    <source>
        <tissue evidence="4">Whole body pupa</tissue>
    </source>
</reference>
<dbReference type="GO" id="GO:0098609">
    <property type="term" value="P:cell-cell adhesion"/>
    <property type="evidence" value="ECO:0007669"/>
    <property type="project" value="TreeGrafter"/>
</dbReference>
<dbReference type="GO" id="GO:0051015">
    <property type="term" value="F:actin filament binding"/>
    <property type="evidence" value="ECO:0007669"/>
    <property type="project" value="TreeGrafter"/>
</dbReference>
<sequence length="598" mass="68597">MDAARRTMGLNVDKVKAKLDICRESLKKGYGGVFDGGFLNLFCFDFFDFCRTLHKFLIRINEEEEALGDVYLCLTQIMVCIKYLEKTIQLEIKRVVSISAARQHFLDRLYCRLDHLWSCVTSLSKKDYEKVANITIEENSFVALMDFILEQIKPYTNYKDDDSKLSTSTEINVSASMEQAVLVSTQIRGRVNIVIGHTLAFANVALESDKKALSALSQTVLRECIAWQTECELGLKQPNHYNVSNCRVKASSLENALYKLEDFINEALLRLVYRCLLDFEKFSIEKLRILMNQCEPDDPTIDEIVADFDVNLDRTTQIGIFAVCFAPNKQIGTLVRNCLSSFESLDSCIIPSLYAKGSGQLYSQLLECHFKEEVNNFKTAILEIADSQEFTVCFYDLLNQYLKDNEKNYNSLSLQEITQMGEILKQHFLLPINQKVLLKSGNCFQLFKKFCFMLSECQAILQTSERVDTKRVMKRFKILRSKLHRLIKGLSDDDINDCSEMFVHSGRENELNSTGIKSSLSVLSKSYGFIPLNEGRKSLSPANQHAKERRRESLRTAMFRRQKSAKTEELFNSYKNFSESLQITEILEQLSFTSIVPV</sequence>
<dbReference type="PANTHER" id="PTHR18914:SF33">
    <property type="entry name" value="RE47911P-RELATED"/>
    <property type="match status" value="1"/>
</dbReference>
<evidence type="ECO:0000313" key="4">
    <source>
        <dbReference type="RefSeq" id="XP_037886605.1"/>
    </source>
</evidence>